<dbReference type="SUPFAM" id="SSF52304">
    <property type="entry name" value="Type II 3-dehydroquinate dehydratase"/>
    <property type="match status" value="1"/>
</dbReference>
<proteinExistence type="inferred from homology"/>
<comment type="catalytic activity">
    <reaction evidence="1">
        <text>3-dehydroquinate = 3-dehydroshikimate + H2O</text>
        <dbReference type="Rhea" id="RHEA:21096"/>
        <dbReference type="ChEBI" id="CHEBI:15377"/>
        <dbReference type="ChEBI" id="CHEBI:16630"/>
        <dbReference type="ChEBI" id="CHEBI:32364"/>
        <dbReference type="EC" id="4.2.1.10"/>
    </reaction>
</comment>
<protein>
    <recommendedName>
        <fullName evidence="5">3-dehydroquinate dehydratase</fullName>
        <ecNumber evidence="5">4.2.1.10</ecNumber>
    </recommendedName>
</protein>
<evidence type="ECO:0000313" key="7">
    <source>
        <dbReference type="EMBL" id="GAA5067545.1"/>
    </source>
</evidence>
<evidence type="ECO:0000256" key="6">
    <source>
        <dbReference type="ARBA" id="ARBA00023239"/>
    </source>
</evidence>
<evidence type="ECO:0000256" key="2">
    <source>
        <dbReference type="ARBA" id="ARBA00004902"/>
    </source>
</evidence>
<organism evidence="7 8">
    <name type="scientific">Lysobacter panacisoli</name>
    <dbReference type="NCBI Taxonomy" id="1255263"/>
    <lineage>
        <taxon>Bacteria</taxon>
        <taxon>Pseudomonadati</taxon>
        <taxon>Pseudomonadota</taxon>
        <taxon>Gammaproteobacteria</taxon>
        <taxon>Lysobacterales</taxon>
        <taxon>Lysobacteraceae</taxon>
        <taxon>Lysobacter</taxon>
    </lineage>
</organism>
<comment type="caution">
    <text evidence="7">The sequence shown here is derived from an EMBL/GenBank/DDBJ whole genome shotgun (WGS) entry which is preliminary data.</text>
</comment>
<dbReference type="EMBL" id="BAABKY010000001">
    <property type="protein sequence ID" value="GAA5067545.1"/>
    <property type="molecule type" value="Genomic_DNA"/>
</dbReference>
<gene>
    <name evidence="7" type="ORF">GCM10025759_02310</name>
</gene>
<evidence type="ECO:0000256" key="1">
    <source>
        <dbReference type="ARBA" id="ARBA00001864"/>
    </source>
</evidence>
<evidence type="ECO:0000256" key="4">
    <source>
        <dbReference type="ARBA" id="ARBA00011193"/>
    </source>
</evidence>
<evidence type="ECO:0000256" key="3">
    <source>
        <dbReference type="ARBA" id="ARBA00011037"/>
    </source>
</evidence>
<comment type="subunit">
    <text evidence="4">Homododecamer.</text>
</comment>
<keyword evidence="8" id="KW-1185">Reference proteome</keyword>
<evidence type="ECO:0000256" key="5">
    <source>
        <dbReference type="ARBA" id="ARBA00012060"/>
    </source>
</evidence>
<evidence type="ECO:0000313" key="8">
    <source>
        <dbReference type="Proteomes" id="UP001501083"/>
    </source>
</evidence>
<accession>A0ABP9KXD6</accession>
<sequence length="152" mass="15878">MRSTGWTDVVAILVLQGPASAPHRLGIETACALWRIARAAGQVLSFRASASASAFAASLRQGVDARDGFVLVDPADVAATADPAELRDALEALRVPYVEVHDRSAGVLDLSLRPDAMPLATIVINGDLASGYRIALGIALRRLVPAARLGRG</sequence>
<keyword evidence="6" id="KW-0456">Lyase</keyword>
<dbReference type="EC" id="4.2.1.10" evidence="5"/>
<comment type="pathway">
    <text evidence="2">Metabolic intermediate biosynthesis; chorismate biosynthesis; chorismate from D-erythrose 4-phosphate and phosphoenolpyruvate: step 3/7.</text>
</comment>
<dbReference type="Gene3D" id="3.40.50.9100">
    <property type="entry name" value="Dehydroquinase, class II"/>
    <property type="match status" value="1"/>
</dbReference>
<reference evidence="8" key="1">
    <citation type="journal article" date="2019" name="Int. J. Syst. Evol. Microbiol.">
        <title>The Global Catalogue of Microorganisms (GCM) 10K type strain sequencing project: providing services to taxonomists for standard genome sequencing and annotation.</title>
        <authorList>
            <consortium name="The Broad Institute Genomics Platform"/>
            <consortium name="The Broad Institute Genome Sequencing Center for Infectious Disease"/>
            <person name="Wu L."/>
            <person name="Ma J."/>
        </authorList>
    </citation>
    <scope>NUCLEOTIDE SEQUENCE [LARGE SCALE GENOMIC DNA]</scope>
    <source>
        <strain evidence="8">JCM 19212</strain>
    </source>
</reference>
<dbReference type="Proteomes" id="UP001501083">
    <property type="component" value="Unassembled WGS sequence"/>
</dbReference>
<name>A0ABP9KXD6_9GAMM</name>
<comment type="similarity">
    <text evidence="3">Belongs to the type-II 3-dehydroquinase family.</text>
</comment>
<dbReference type="InterPro" id="IPR036441">
    <property type="entry name" value="DHquinase_II_sf"/>
</dbReference>